<evidence type="ECO:0000256" key="8">
    <source>
        <dbReference type="ARBA" id="ARBA00022729"/>
    </source>
</evidence>
<comment type="caution">
    <text evidence="23">The sequence shown here is derived from an EMBL/GenBank/DDBJ whole genome shotgun (WGS) entry which is preliminary data.</text>
</comment>
<keyword evidence="24" id="KW-1185">Reference proteome</keyword>
<dbReference type="GO" id="GO:0008270">
    <property type="term" value="F:zinc ion binding"/>
    <property type="evidence" value="ECO:0007669"/>
    <property type="project" value="UniProtKB-KW"/>
</dbReference>
<evidence type="ECO:0000313" key="24">
    <source>
        <dbReference type="Proteomes" id="UP000258309"/>
    </source>
</evidence>
<evidence type="ECO:0000256" key="17">
    <source>
        <dbReference type="ARBA" id="ARBA00077885"/>
    </source>
</evidence>
<dbReference type="EC" id="2.3.2.27" evidence="4"/>
<dbReference type="GO" id="GO:0044695">
    <property type="term" value="C:Dsc E3 ubiquitin ligase complex"/>
    <property type="evidence" value="ECO:0007669"/>
    <property type="project" value="TreeGrafter"/>
</dbReference>
<feature type="transmembrane region" description="Helical" evidence="21">
    <location>
        <begin position="415"/>
        <end position="435"/>
    </location>
</feature>
<evidence type="ECO:0000256" key="13">
    <source>
        <dbReference type="ARBA" id="ARBA00023136"/>
    </source>
</evidence>
<evidence type="ECO:0000256" key="4">
    <source>
        <dbReference type="ARBA" id="ARBA00012483"/>
    </source>
</evidence>
<gene>
    <name evidence="23" type="ORF">B7463_g2816</name>
</gene>
<dbReference type="STRING" id="5539.A0A3E2HJF2"/>
<evidence type="ECO:0000256" key="18">
    <source>
        <dbReference type="ARBA" id="ARBA00082128"/>
    </source>
</evidence>
<dbReference type="Pfam" id="PF13639">
    <property type="entry name" value="zf-RING_2"/>
    <property type="match status" value="1"/>
</dbReference>
<evidence type="ECO:0000256" key="15">
    <source>
        <dbReference type="ARBA" id="ARBA00063126"/>
    </source>
</evidence>
<dbReference type="GO" id="GO:0012505">
    <property type="term" value="C:endomembrane system"/>
    <property type="evidence" value="ECO:0007669"/>
    <property type="project" value="UniProtKB-SubCell"/>
</dbReference>
<dbReference type="GO" id="GO:0043161">
    <property type="term" value="P:proteasome-mediated ubiquitin-dependent protein catabolic process"/>
    <property type="evidence" value="ECO:0007669"/>
    <property type="project" value="TreeGrafter"/>
</dbReference>
<feature type="region of interest" description="Disordered" evidence="20">
    <location>
        <begin position="506"/>
        <end position="539"/>
    </location>
</feature>
<comment type="subunit">
    <text evidence="15">Component of the DSC E3 ubiquitin ligase complex composed of dscA, dscB, dscC and dscD.</text>
</comment>
<feature type="non-terminal residue" evidence="23">
    <location>
        <position position="865"/>
    </location>
</feature>
<comment type="subcellular location">
    <subcellularLocation>
        <location evidence="2">Endomembrane system</location>
        <topology evidence="2">Multi-pass membrane protein</topology>
    </subcellularLocation>
</comment>
<dbReference type="FunFam" id="3.30.40.10:FF:000626">
    <property type="entry name" value="Transmembrane ubiquitin ligase 1"/>
    <property type="match status" value="1"/>
</dbReference>
<dbReference type="InterPro" id="IPR001841">
    <property type="entry name" value="Znf_RING"/>
</dbReference>
<evidence type="ECO:0000256" key="5">
    <source>
        <dbReference type="ARBA" id="ARBA00022679"/>
    </source>
</evidence>
<evidence type="ECO:0000256" key="14">
    <source>
        <dbReference type="ARBA" id="ARBA00056116"/>
    </source>
</evidence>
<keyword evidence="12 21" id="KW-1133">Transmembrane helix</keyword>
<dbReference type="PANTHER" id="PTHR22763">
    <property type="entry name" value="RING ZINC FINGER PROTEIN"/>
    <property type="match status" value="1"/>
</dbReference>
<comment type="function">
    <text evidence="14">Catalytic component of the DSC E3 ubiquitin ligase complex which is required for the srbA transcriptional activator proteolytic cleavage to release the soluble transcription factor from the membrane in low oxygen or sterol conditions. Required for growth during hypoxia and triazole drug susceptibility, as well as for virulence in a murine model of invasive pulmonary aspergillosis (IPA).</text>
</comment>
<keyword evidence="13 21" id="KW-0472">Membrane</keyword>
<evidence type="ECO:0000256" key="6">
    <source>
        <dbReference type="ARBA" id="ARBA00022692"/>
    </source>
</evidence>
<keyword evidence="7" id="KW-0479">Metal-binding</keyword>
<keyword evidence="10" id="KW-0833">Ubl conjugation pathway</keyword>
<dbReference type="AlphaFoldDB" id="A0A3E2HJF2"/>
<proteinExistence type="predicted"/>
<keyword evidence="6 21" id="KW-0812">Transmembrane</keyword>
<evidence type="ECO:0000313" key="23">
    <source>
        <dbReference type="EMBL" id="RFU33537.1"/>
    </source>
</evidence>
<dbReference type="Gene3D" id="3.30.40.10">
    <property type="entry name" value="Zinc/RING finger domain, C3HC4 (zinc finger)"/>
    <property type="match status" value="1"/>
</dbReference>
<feature type="domain" description="RING-type" evidence="22">
    <location>
        <begin position="797"/>
        <end position="859"/>
    </location>
</feature>
<protein>
    <recommendedName>
        <fullName evidence="16">DSC E3 ubiquitin ligase complex subunit A</fullName>
        <ecNumber evidence="4">2.3.2.27</ecNumber>
    </recommendedName>
    <alternativeName>
        <fullName evidence="17">Defective for SREBP cleavage protein A</fullName>
    </alternativeName>
    <alternativeName>
        <fullName evidence="18">RING-type E3 ubiquitin transferase dscA</fullName>
    </alternativeName>
</protein>
<evidence type="ECO:0000256" key="2">
    <source>
        <dbReference type="ARBA" id="ARBA00004127"/>
    </source>
</evidence>
<dbReference type="GO" id="GO:0061630">
    <property type="term" value="F:ubiquitin protein ligase activity"/>
    <property type="evidence" value="ECO:0007669"/>
    <property type="project" value="UniProtKB-EC"/>
</dbReference>
<dbReference type="InterPro" id="IPR050731">
    <property type="entry name" value="HRD1_E3_ubiq-ligases"/>
</dbReference>
<keyword evidence="9 19" id="KW-0863">Zinc-finger</keyword>
<dbReference type="GO" id="GO:0016567">
    <property type="term" value="P:protein ubiquitination"/>
    <property type="evidence" value="ECO:0007669"/>
    <property type="project" value="UniProtKB-UniPathway"/>
</dbReference>
<evidence type="ECO:0000256" key="19">
    <source>
        <dbReference type="PROSITE-ProRule" id="PRU00175"/>
    </source>
</evidence>
<organism evidence="23 24">
    <name type="scientific">Scytalidium lignicola</name>
    <name type="common">Hyphomycete</name>
    <dbReference type="NCBI Taxonomy" id="5539"/>
    <lineage>
        <taxon>Eukaryota</taxon>
        <taxon>Fungi</taxon>
        <taxon>Dikarya</taxon>
        <taxon>Ascomycota</taxon>
        <taxon>Pezizomycotina</taxon>
        <taxon>Leotiomycetes</taxon>
        <taxon>Leotiomycetes incertae sedis</taxon>
        <taxon>Scytalidium</taxon>
    </lineage>
</organism>
<evidence type="ECO:0000256" key="1">
    <source>
        <dbReference type="ARBA" id="ARBA00000900"/>
    </source>
</evidence>
<dbReference type="InterPro" id="IPR013083">
    <property type="entry name" value="Znf_RING/FYVE/PHD"/>
</dbReference>
<dbReference type="OMA" id="LEGWMRF"/>
<feature type="transmembrane region" description="Helical" evidence="21">
    <location>
        <begin position="12"/>
        <end position="34"/>
    </location>
</feature>
<evidence type="ECO:0000259" key="22">
    <source>
        <dbReference type="PROSITE" id="PS50089"/>
    </source>
</evidence>
<dbReference type="PROSITE" id="PS50089">
    <property type="entry name" value="ZF_RING_2"/>
    <property type="match status" value="1"/>
</dbReference>
<reference evidence="23 24" key="1">
    <citation type="submission" date="2018-05" db="EMBL/GenBank/DDBJ databases">
        <title>Draft genome sequence of Scytalidium lignicola DSM 105466, a ubiquitous saprotrophic fungus.</title>
        <authorList>
            <person name="Buettner E."/>
            <person name="Gebauer A.M."/>
            <person name="Hofrichter M."/>
            <person name="Liers C."/>
            <person name="Kellner H."/>
        </authorList>
    </citation>
    <scope>NUCLEOTIDE SEQUENCE [LARGE SCALE GENOMIC DNA]</scope>
    <source>
        <strain evidence="23 24">DSM 105466</strain>
    </source>
</reference>
<evidence type="ECO:0000256" key="12">
    <source>
        <dbReference type="ARBA" id="ARBA00022989"/>
    </source>
</evidence>
<feature type="transmembrane region" description="Helical" evidence="21">
    <location>
        <begin position="644"/>
        <end position="661"/>
    </location>
</feature>
<evidence type="ECO:0000256" key="11">
    <source>
        <dbReference type="ARBA" id="ARBA00022833"/>
    </source>
</evidence>
<feature type="compositionally biased region" description="Basic and acidic residues" evidence="20">
    <location>
        <begin position="506"/>
        <end position="522"/>
    </location>
</feature>
<feature type="transmembrane region" description="Helical" evidence="21">
    <location>
        <begin position="706"/>
        <end position="724"/>
    </location>
</feature>
<dbReference type="PANTHER" id="PTHR22763:SF162">
    <property type="entry name" value="TRANSMEMBRANE E3 UBIQUITIN-PROTEIN LIGASE 1"/>
    <property type="match status" value="1"/>
</dbReference>
<dbReference type="SUPFAM" id="SSF57850">
    <property type="entry name" value="RING/U-box"/>
    <property type="match status" value="1"/>
</dbReference>
<feature type="transmembrane region" description="Helical" evidence="21">
    <location>
        <begin position="476"/>
        <end position="495"/>
    </location>
</feature>
<evidence type="ECO:0000256" key="21">
    <source>
        <dbReference type="SAM" id="Phobius"/>
    </source>
</evidence>
<comment type="pathway">
    <text evidence="3">Protein modification; protein ubiquitination.</text>
</comment>
<keyword evidence="11" id="KW-0862">Zinc</keyword>
<keyword evidence="5" id="KW-0808">Transferase</keyword>
<dbReference type="SMART" id="SM00184">
    <property type="entry name" value="RING"/>
    <property type="match status" value="1"/>
</dbReference>
<evidence type="ECO:0000256" key="16">
    <source>
        <dbReference type="ARBA" id="ARBA00071072"/>
    </source>
</evidence>
<feature type="transmembrane region" description="Helical" evidence="21">
    <location>
        <begin position="447"/>
        <end position="470"/>
    </location>
</feature>
<dbReference type="EMBL" id="NCSJ02000034">
    <property type="protein sequence ID" value="RFU33537.1"/>
    <property type="molecule type" value="Genomic_DNA"/>
</dbReference>
<dbReference type="OrthoDB" id="9984778at2759"/>
<dbReference type="Pfam" id="PF11145">
    <property type="entry name" value="DUF2921"/>
    <property type="match status" value="1"/>
</dbReference>
<keyword evidence="8" id="KW-0732">Signal</keyword>
<feature type="transmembrane region" description="Helical" evidence="21">
    <location>
        <begin position="616"/>
        <end position="638"/>
    </location>
</feature>
<feature type="transmembrane region" description="Helical" evidence="21">
    <location>
        <begin position="673"/>
        <end position="694"/>
    </location>
</feature>
<dbReference type="Proteomes" id="UP000258309">
    <property type="component" value="Unassembled WGS sequence"/>
</dbReference>
<comment type="catalytic activity">
    <reaction evidence="1">
        <text>S-ubiquitinyl-[E2 ubiquitin-conjugating enzyme]-L-cysteine + [acceptor protein]-L-lysine = [E2 ubiquitin-conjugating enzyme]-L-cysteine + N(6)-ubiquitinyl-[acceptor protein]-L-lysine.</text>
        <dbReference type="EC" id="2.3.2.27"/>
    </reaction>
</comment>
<sequence length="865" mass="96865">MPPPPPQEYARLFMVIIFLIYIYSTPTTTVPPGFQNPRDFLEERVNRTRHALNVLNITRWRDFAPPQQGVKDYNGARYLNLTGFREEDEYAWDRLDQFKKKSMKMSRDAKGNWRGTDGEVDKGLVEKVWENVTGIVQGTWVRDQEGEVTRQRVNLTDIAPGVEWAIWDDGPWARNVTGREGKLTLRVDEKSSEHMDISDNLGGGHSMAQWLGGLVREASATMTLQDESSSGDGWEMRLHGVHWPRQGVLLLTTTSEKFSGIFGLPHLSTSADYFDSSKSLLNLTLGQAVERLQRAAWIDQLNPWTSSPDAPGDVTMPVPHCEYVVYIQVYPLKMRLPGGYLEAVPEGSVHMIEQELRFPEGAPLPAVPKLQMSAVIFSPDCGFLLESKGPPRFSPIDGEHLVGLKEEVFLRGIQHWLLVFAAMIFGQILLMKAQMKDASTPSTIGRISLYSMGIMVMADGLLFACLSLLSATVPNIFPSALIGSFASLLSVALLVRFTGELYKAQEPERRERQRAEEAERAARAANRPSQPTPSPMPILTAGQVLVPSAPPQGGTLAAPRPAADIPIIIPSDQDIDAEIAEVTAATAPRPTPIPLPATTPNQAMTAQLSTSDFTSIYGRFVLVLTFILFLSLSSFSWPSSLRTGYVYMLSFFYLSFWIPQIRRNIIRNCRKALLWKFVIGQSLLRLLPFAYFFLKRDNILFVETDWKAFTVLAAWVWLQIWIMVAQEILGPRWGIPKGWTEEGWDYHPILREDNVEAGGLPLGLVQVPGSPMLERTRTGDDESKRKKKDTGLHSVDCAICMQVLEVPVVASGEDSAAAAASVTNMLARRQYMVTPCRHIFHSHCLEGWMRFRLQCPICREQLPPL</sequence>
<dbReference type="UniPathway" id="UPA00143"/>
<name>A0A3E2HJF2_SCYLI</name>
<accession>A0A3E2HJF2</accession>
<evidence type="ECO:0000256" key="10">
    <source>
        <dbReference type="ARBA" id="ARBA00022786"/>
    </source>
</evidence>
<evidence type="ECO:0000256" key="20">
    <source>
        <dbReference type="SAM" id="MobiDB-lite"/>
    </source>
</evidence>
<feature type="non-terminal residue" evidence="23">
    <location>
        <position position="1"/>
    </location>
</feature>
<evidence type="ECO:0000256" key="3">
    <source>
        <dbReference type="ARBA" id="ARBA00004906"/>
    </source>
</evidence>
<dbReference type="InterPro" id="IPR021319">
    <property type="entry name" value="DUF2921"/>
</dbReference>
<evidence type="ECO:0000256" key="7">
    <source>
        <dbReference type="ARBA" id="ARBA00022723"/>
    </source>
</evidence>
<evidence type="ECO:0000256" key="9">
    <source>
        <dbReference type="ARBA" id="ARBA00022771"/>
    </source>
</evidence>